<dbReference type="Gene3D" id="1.20.1280.50">
    <property type="match status" value="1"/>
</dbReference>
<proteinExistence type="predicted"/>
<protein>
    <recommendedName>
        <fullName evidence="1">F-box domain-containing protein</fullName>
    </recommendedName>
</protein>
<dbReference type="InterPro" id="IPR001810">
    <property type="entry name" value="F-box_dom"/>
</dbReference>
<dbReference type="Proteomes" id="UP000807469">
    <property type="component" value="Unassembled WGS sequence"/>
</dbReference>
<organism evidence="2 3">
    <name type="scientific">Pholiota conissans</name>
    <dbReference type="NCBI Taxonomy" id="109636"/>
    <lineage>
        <taxon>Eukaryota</taxon>
        <taxon>Fungi</taxon>
        <taxon>Dikarya</taxon>
        <taxon>Basidiomycota</taxon>
        <taxon>Agaricomycotina</taxon>
        <taxon>Agaricomycetes</taxon>
        <taxon>Agaricomycetidae</taxon>
        <taxon>Agaricales</taxon>
        <taxon>Agaricineae</taxon>
        <taxon>Strophariaceae</taxon>
        <taxon>Pholiota</taxon>
    </lineage>
</organism>
<dbReference type="Pfam" id="PF12937">
    <property type="entry name" value="F-box-like"/>
    <property type="match status" value="1"/>
</dbReference>
<sequence length="134" mass="15061">MFDEQHPPFLTTHGICSCTSCEELAVLDREISEAEELLATLKKKKRPALCYQRNRVHDPITSRLPVEIVSQIFTNFLPATVDPAYTISRPGSRSTVTTPLLLGAVCKSWRAVSWSTPQLWTSISIDIYWKGPSI</sequence>
<comment type="caution">
    <text evidence="2">The sequence shown here is derived from an EMBL/GenBank/DDBJ whole genome shotgun (WGS) entry which is preliminary data.</text>
</comment>
<evidence type="ECO:0000313" key="2">
    <source>
        <dbReference type="EMBL" id="KAF9481258.1"/>
    </source>
</evidence>
<reference evidence="2" key="1">
    <citation type="submission" date="2020-11" db="EMBL/GenBank/DDBJ databases">
        <authorList>
            <consortium name="DOE Joint Genome Institute"/>
            <person name="Ahrendt S."/>
            <person name="Riley R."/>
            <person name="Andreopoulos W."/>
            <person name="Labutti K."/>
            <person name="Pangilinan J."/>
            <person name="Ruiz-Duenas F.J."/>
            <person name="Barrasa J.M."/>
            <person name="Sanchez-Garcia M."/>
            <person name="Camarero S."/>
            <person name="Miyauchi S."/>
            <person name="Serrano A."/>
            <person name="Linde D."/>
            <person name="Babiker R."/>
            <person name="Drula E."/>
            <person name="Ayuso-Fernandez I."/>
            <person name="Pacheco R."/>
            <person name="Padilla G."/>
            <person name="Ferreira P."/>
            <person name="Barriuso J."/>
            <person name="Kellner H."/>
            <person name="Castanera R."/>
            <person name="Alfaro M."/>
            <person name="Ramirez L."/>
            <person name="Pisabarro A.G."/>
            <person name="Kuo A."/>
            <person name="Tritt A."/>
            <person name="Lipzen A."/>
            <person name="He G."/>
            <person name="Yan M."/>
            <person name="Ng V."/>
            <person name="Cullen D."/>
            <person name="Martin F."/>
            <person name="Rosso M.-N."/>
            <person name="Henrissat B."/>
            <person name="Hibbett D."/>
            <person name="Martinez A.T."/>
            <person name="Grigoriev I.V."/>
        </authorList>
    </citation>
    <scope>NUCLEOTIDE SEQUENCE</scope>
    <source>
        <strain evidence="2">CIRM-BRFM 674</strain>
    </source>
</reference>
<dbReference type="EMBL" id="MU155181">
    <property type="protein sequence ID" value="KAF9481258.1"/>
    <property type="molecule type" value="Genomic_DNA"/>
</dbReference>
<accession>A0A9P5Z5Z4</accession>
<dbReference type="OrthoDB" id="3357519at2759"/>
<keyword evidence="3" id="KW-1185">Reference proteome</keyword>
<gene>
    <name evidence="2" type="ORF">BDN70DRAFT_876578</name>
</gene>
<evidence type="ECO:0000259" key="1">
    <source>
        <dbReference type="Pfam" id="PF12937"/>
    </source>
</evidence>
<evidence type="ECO:0000313" key="3">
    <source>
        <dbReference type="Proteomes" id="UP000807469"/>
    </source>
</evidence>
<dbReference type="AlphaFoldDB" id="A0A9P5Z5Z4"/>
<feature type="domain" description="F-box" evidence="1">
    <location>
        <begin position="62"/>
        <end position="125"/>
    </location>
</feature>
<name>A0A9P5Z5Z4_9AGAR</name>